<dbReference type="AlphaFoldDB" id="A0A382ZB56"/>
<sequence length="124" mass="13910">MKISISSDSIEEQIVDYAVIPYFEKTERLNGDANHLNNLLNESISKLISDEEITGKLNEVTIIHTFNRIKPKKILILGMGDTDSFNLEIARTAFGKLSSTICSNEKSTSTTICLDRDTISNHFE</sequence>
<reference evidence="2" key="1">
    <citation type="submission" date="2018-05" db="EMBL/GenBank/DDBJ databases">
        <authorList>
            <person name="Lanie J.A."/>
            <person name="Ng W.-L."/>
            <person name="Kazmierczak K.M."/>
            <person name="Andrzejewski T.M."/>
            <person name="Davidsen T.M."/>
            <person name="Wayne K.J."/>
            <person name="Tettelin H."/>
            <person name="Glass J.I."/>
            <person name="Rusch D."/>
            <person name="Podicherti R."/>
            <person name="Tsui H.-C.T."/>
            <person name="Winkler M.E."/>
        </authorList>
    </citation>
    <scope>NUCLEOTIDE SEQUENCE</scope>
</reference>
<dbReference type="Pfam" id="PF02789">
    <property type="entry name" value="Peptidase_M17_N"/>
    <property type="match status" value="1"/>
</dbReference>
<name>A0A382ZB56_9ZZZZ</name>
<dbReference type="InterPro" id="IPR008283">
    <property type="entry name" value="Peptidase_M17_N"/>
</dbReference>
<feature type="domain" description="Peptidase M17 leucyl aminopeptidase N-terminal" evidence="1">
    <location>
        <begin position="19"/>
        <end position="115"/>
    </location>
</feature>
<accession>A0A382ZB56</accession>
<dbReference type="GO" id="GO:0070006">
    <property type="term" value="F:metalloaminopeptidase activity"/>
    <property type="evidence" value="ECO:0007669"/>
    <property type="project" value="InterPro"/>
</dbReference>
<protein>
    <recommendedName>
        <fullName evidence="1">Peptidase M17 leucyl aminopeptidase N-terminal domain-containing protein</fullName>
    </recommendedName>
</protein>
<dbReference type="Gene3D" id="3.40.220.10">
    <property type="entry name" value="Leucine Aminopeptidase, subunit E, domain 1"/>
    <property type="match status" value="1"/>
</dbReference>
<organism evidence="2">
    <name type="scientific">marine metagenome</name>
    <dbReference type="NCBI Taxonomy" id="408172"/>
    <lineage>
        <taxon>unclassified sequences</taxon>
        <taxon>metagenomes</taxon>
        <taxon>ecological metagenomes</taxon>
    </lineage>
</organism>
<feature type="non-terminal residue" evidence="2">
    <location>
        <position position="124"/>
    </location>
</feature>
<evidence type="ECO:0000259" key="1">
    <source>
        <dbReference type="Pfam" id="PF02789"/>
    </source>
</evidence>
<dbReference type="SUPFAM" id="SSF52949">
    <property type="entry name" value="Macro domain-like"/>
    <property type="match status" value="1"/>
</dbReference>
<dbReference type="EMBL" id="UINC01182475">
    <property type="protein sequence ID" value="SVD92713.1"/>
    <property type="molecule type" value="Genomic_DNA"/>
</dbReference>
<dbReference type="GO" id="GO:0006508">
    <property type="term" value="P:proteolysis"/>
    <property type="evidence" value="ECO:0007669"/>
    <property type="project" value="InterPro"/>
</dbReference>
<dbReference type="InterPro" id="IPR043472">
    <property type="entry name" value="Macro_dom-like"/>
</dbReference>
<proteinExistence type="predicted"/>
<evidence type="ECO:0000313" key="2">
    <source>
        <dbReference type="EMBL" id="SVD92713.1"/>
    </source>
</evidence>
<gene>
    <name evidence="2" type="ORF">METZ01_LOCUS445567</name>
</gene>